<dbReference type="CDD" id="cd00082">
    <property type="entry name" value="HisKA"/>
    <property type="match status" value="1"/>
</dbReference>
<evidence type="ECO:0000259" key="15">
    <source>
        <dbReference type="PROSITE" id="PS50112"/>
    </source>
</evidence>
<dbReference type="GO" id="GO:0000155">
    <property type="term" value="F:phosphorelay sensor kinase activity"/>
    <property type="evidence" value="ECO:0007669"/>
    <property type="project" value="InterPro"/>
</dbReference>
<evidence type="ECO:0000256" key="2">
    <source>
        <dbReference type="ARBA" id="ARBA00004236"/>
    </source>
</evidence>
<evidence type="ECO:0000259" key="14">
    <source>
        <dbReference type="PROSITE" id="PS50109"/>
    </source>
</evidence>
<dbReference type="InterPro" id="IPR003661">
    <property type="entry name" value="HisK_dim/P_dom"/>
</dbReference>
<dbReference type="InterPro" id="IPR003594">
    <property type="entry name" value="HATPase_dom"/>
</dbReference>
<evidence type="ECO:0000256" key="7">
    <source>
        <dbReference type="ARBA" id="ARBA00022741"/>
    </source>
</evidence>
<evidence type="ECO:0000259" key="16">
    <source>
        <dbReference type="PROSITE" id="PS50113"/>
    </source>
</evidence>
<gene>
    <name evidence="17" type="ORF">CXK92_20725</name>
</gene>
<feature type="domain" description="PAC" evidence="16">
    <location>
        <begin position="578"/>
        <end position="630"/>
    </location>
</feature>
<evidence type="ECO:0000256" key="11">
    <source>
        <dbReference type="ARBA" id="ARBA00023136"/>
    </source>
</evidence>
<comment type="subcellular location">
    <subcellularLocation>
        <location evidence="2">Cell membrane</location>
    </subcellularLocation>
</comment>
<dbReference type="SUPFAM" id="SSF47384">
    <property type="entry name" value="Homodimeric domain of signal transducing histidine kinase"/>
    <property type="match status" value="1"/>
</dbReference>
<dbReference type="PANTHER" id="PTHR43711">
    <property type="entry name" value="TWO-COMPONENT HISTIDINE KINASE"/>
    <property type="match status" value="1"/>
</dbReference>
<dbReference type="NCBIfam" id="TIGR00229">
    <property type="entry name" value="sensory_box"/>
    <property type="match status" value="1"/>
</dbReference>
<dbReference type="InterPro" id="IPR036890">
    <property type="entry name" value="HATPase_C_sf"/>
</dbReference>
<dbReference type="InterPro" id="IPR000700">
    <property type="entry name" value="PAS-assoc_C"/>
</dbReference>
<dbReference type="InterPro" id="IPR036097">
    <property type="entry name" value="HisK_dim/P_sf"/>
</dbReference>
<dbReference type="RefSeq" id="WP_102826904.1">
    <property type="nucleotide sequence ID" value="NZ_CP139348.1"/>
</dbReference>
<dbReference type="SMART" id="SM00091">
    <property type="entry name" value="PAS"/>
    <property type="match status" value="3"/>
</dbReference>
<dbReference type="OrthoDB" id="8573350at2"/>
<feature type="domain" description="PAS" evidence="15">
    <location>
        <begin position="631"/>
        <end position="701"/>
    </location>
</feature>
<dbReference type="PROSITE" id="PS50109">
    <property type="entry name" value="HIS_KIN"/>
    <property type="match status" value="1"/>
</dbReference>
<dbReference type="CDD" id="cd16922">
    <property type="entry name" value="HATPase_EvgS-ArcB-TorS-like"/>
    <property type="match status" value="1"/>
</dbReference>
<dbReference type="GO" id="GO:0005524">
    <property type="term" value="F:ATP binding"/>
    <property type="evidence" value="ECO:0007669"/>
    <property type="project" value="UniProtKB-KW"/>
</dbReference>
<evidence type="ECO:0000256" key="6">
    <source>
        <dbReference type="ARBA" id="ARBA00022679"/>
    </source>
</evidence>
<name>A0A2N8RWJ2_STUST</name>
<dbReference type="Proteomes" id="UP000235925">
    <property type="component" value="Unassembled WGS sequence"/>
</dbReference>
<dbReference type="AlphaFoldDB" id="A0A2N8RWJ2"/>
<dbReference type="CDD" id="cd00130">
    <property type="entry name" value="PAS"/>
    <property type="match status" value="2"/>
</dbReference>
<dbReference type="EMBL" id="POUN01000008">
    <property type="protein sequence ID" value="PNF78736.1"/>
    <property type="molecule type" value="Genomic_DNA"/>
</dbReference>
<dbReference type="InterPro" id="IPR035965">
    <property type="entry name" value="PAS-like_dom_sf"/>
</dbReference>
<proteinExistence type="predicted"/>
<dbReference type="Gene3D" id="3.30.450.20">
    <property type="entry name" value="PAS domain"/>
    <property type="match status" value="3"/>
</dbReference>
<reference evidence="17 18" key="1">
    <citation type="submission" date="2018-01" db="EMBL/GenBank/DDBJ databases">
        <title>Denitrification phenotypes of diverse strains of Pseudomonas stutzeri.</title>
        <authorList>
            <person name="Milligan D.A."/>
            <person name="Bergaust L."/>
            <person name="Bakken L.R."/>
            <person name="Frostegard A."/>
        </authorList>
    </citation>
    <scope>NUCLEOTIDE SEQUENCE [LARGE SCALE GENOMIC DNA]</scope>
    <source>
        <strain evidence="17 18">KC</strain>
    </source>
</reference>
<dbReference type="Gene3D" id="1.10.287.130">
    <property type="match status" value="1"/>
</dbReference>
<keyword evidence="5" id="KW-0597">Phosphoprotein</keyword>
<keyword evidence="6" id="KW-0808">Transferase</keyword>
<keyword evidence="7" id="KW-0547">Nucleotide-binding</keyword>
<evidence type="ECO:0000313" key="18">
    <source>
        <dbReference type="Proteomes" id="UP000235925"/>
    </source>
</evidence>
<dbReference type="GO" id="GO:0005886">
    <property type="term" value="C:plasma membrane"/>
    <property type="evidence" value="ECO:0007669"/>
    <property type="project" value="UniProtKB-SubCell"/>
</dbReference>
<dbReference type="PROSITE" id="PS50113">
    <property type="entry name" value="PAC"/>
    <property type="match status" value="2"/>
</dbReference>
<dbReference type="GO" id="GO:0006355">
    <property type="term" value="P:regulation of DNA-templated transcription"/>
    <property type="evidence" value="ECO:0007669"/>
    <property type="project" value="InterPro"/>
</dbReference>
<sequence length="986" mass="109950">MTTAGISTARWIFALGSLLLALLFGSLAFNDYSARDIAWHLEIETHGELQSLALQSAQLNQRRQADMVATALAGNAEVLRQVRRIDTKLRDGIALDDERVERSRQRLLAALTPAWNSMQRNQALQLQIFWGNAGMALLRMQQPEHFGDTLAEQRPMLARVLLDDIAQLGLEVDALGASSRAIIPLHATDRPGSEVIGALEVGYNVLPELSDLSSQLAAGLALIVNRDALQAANLPPPSGVQLHRDSNWLLIGHSATQVLHWAETGMLPDPESGTASRLLSAAGRSYMLNQIPLHDEQQAQPKRPLAAALVWRDISAMENEHHQAERRLLIKWSLAWLIAEALLLTLAFLLQRRFSVQRQHQFAQQQQSRRQQRLYDRAQKIASLLPGVVFQLKRFANGRYAFLYASEGARELYGIDPQQLLDEPTHALARVHPQDLTRLKFALLRLAARPGTGSVEFRIQHPQRGLVWAEGRATAERLSDGTVLWHGFVTEITELMEATRALKKSESRYRAMVSNLPGVVYRCRNDGRRRMSYLSEGIVRLTGYPASDFVGDRVRSFTSLIHTEDLPLACHRPEQDTFEGIYRLTNAEGRTVYVREKARVVRERDDSVGWCDGFIWDVTDQALAKEEMQERERYLSMLIDNVIDAIIIIDERGIIETFNHAAEQIFGYGSDEVLGRNLSMLMPEPDRSAHDGYLDNYTQRGTSRALEQNRELTALRRNGETFTIELRVSQISHHGERKFIGLVRDITERKRIERMKSELVSIVSHELRTPLTSISGALGLIVGGALGEPSPTMLQMLTIAHHNSLRLGRLVDDLLDMDKLVAGKMALDLRSHSLAMQMQLAAGANQGYAAKHGIHLELLPVPALQVIADDDRLQQVLANLISNAVKFSPEGGSVSLGAQQHGAWVRIWVRDQGPGIAAEFHARIFQKFSQADSSDTRQKGGTGLGLAISKELIEYMNGRIGFDSEPGQGACFWCELPLAPAATELS</sequence>
<dbReference type="Pfam" id="PF02518">
    <property type="entry name" value="HATPase_c"/>
    <property type="match status" value="1"/>
</dbReference>
<dbReference type="PROSITE" id="PS50112">
    <property type="entry name" value="PAS"/>
    <property type="match status" value="3"/>
</dbReference>
<evidence type="ECO:0000256" key="10">
    <source>
        <dbReference type="ARBA" id="ARBA00023012"/>
    </source>
</evidence>
<protein>
    <recommendedName>
        <fullName evidence="13">Sensor protein FixL</fullName>
        <ecNumber evidence="3">2.7.13.3</ecNumber>
    </recommendedName>
</protein>
<dbReference type="PANTHER" id="PTHR43711:SF1">
    <property type="entry name" value="HISTIDINE KINASE 1"/>
    <property type="match status" value="1"/>
</dbReference>
<feature type="domain" description="Histidine kinase" evidence="14">
    <location>
        <begin position="762"/>
        <end position="980"/>
    </location>
</feature>
<dbReference type="InterPro" id="IPR013655">
    <property type="entry name" value="PAS_fold_3"/>
</dbReference>
<keyword evidence="10" id="KW-0902">Two-component regulatory system</keyword>
<evidence type="ECO:0000313" key="17">
    <source>
        <dbReference type="EMBL" id="PNF78736.1"/>
    </source>
</evidence>
<dbReference type="FunFam" id="3.30.565.10:FF:000023">
    <property type="entry name" value="PAS domain-containing sensor histidine kinase"/>
    <property type="match status" value="1"/>
</dbReference>
<evidence type="ECO:0000256" key="12">
    <source>
        <dbReference type="ARBA" id="ARBA00059827"/>
    </source>
</evidence>
<dbReference type="InterPro" id="IPR004358">
    <property type="entry name" value="Sig_transdc_His_kin-like_C"/>
</dbReference>
<dbReference type="InterPro" id="IPR050736">
    <property type="entry name" value="Sensor_HK_Regulatory"/>
</dbReference>
<dbReference type="SMART" id="SM00388">
    <property type="entry name" value="HisKA"/>
    <property type="match status" value="1"/>
</dbReference>
<dbReference type="InterPro" id="IPR001610">
    <property type="entry name" value="PAC"/>
</dbReference>
<feature type="domain" description="PAC" evidence="16">
    <location>
        <begin position="708"/>
        <end position="758"/>
    </location>
</feature>
<evidence type="ECO:0000256" key="13">
    <source>
        <dbReference type="ARBA" id="ARBA00070616"/>
    </source>
</evidence>
<dbReference type="SUPFAM" id="SSF55785">
    <property type="entry name" value="PYP-like sensor domain (PAS domain)"/>
    <property type="match status" value="3"/>
</dbReference>
<dbReference type="InterPro" id="IPR005467">
    <property type="entry name" value="His_kinase_dom"/>
</dbReference>
<dbReference type="SMART" id="SM00387">
    <property type="entry name" value="HATPase_c"/>
    <property type="match status" value="1"/>
</dbReference>
<keyword evidence="9" id="KW-0067">ATP-binding</keyword>
<dbReference type="Pfam" id="PF08447">
    <property type="entry name" value="PAS_3"/>
    <property type="match status" value="2"/>
</dbReference>
<dbReference type="Pfam" id="PF00512">
    <property type="entry name" value="HisKA"/>
    <property type="match status" value="1"/>
</dbReference>
<organism evidence="17 18">
    <name type="scientific">Stutzerimonas stutzeri</name>
    <name type="common">Pseudomonas stutzeri</name>
    <dbReference type="NCBI Taxonomy" id="316"/>
    <lineage>
        <taxon>Bacteria</taxon>
        <taxon>Pseudomonadati</taxon>
        <taxon>Pseudomonadota</taxon>
        <taxon>Gammaproteobacteria</taxon>
        <taxon>Pseudomonadales</taxon>
        <taxon>Pseudomonadaceae</taxon>
        <taxon>Stutzerimonas</taxon>
    </lineage>
</organism>
<dbReference type="InterPro" id="IPR013767">
    <property type="entry name" value="PAS_fold"/>
</dbReference>
<evidence type="ECO:0000256" key="4">
    <source>
        <dbReference type="ARBA" id="ARBA00022475"/>
    </source>
</evidence>
<feature type="domain" description="PAS" evidence="15">
    <location>
        <begin position="505"/>
        <end position="565"/>
    </location>
</feature>
<dbReference type="SMART" id="SM00086">
    <property type="entry name" value="PAC"/>
    <property type="match status" value="3"/>
</dbReference>
<evidence type="ECO:0000256" key="9">
    <source>
        <dbReference type="ARBA" id="ARBA00022840"/>
    </source>
</evidence>
<evidence type="ECO:0000256" key="5">
    <source>
        <dbReference type="ARBA" id="ARBA00022553"/>
    </source>
</evidence>
<evidence type="ECO:0000256" key="8">
    <source>
        <dbReference type="ARBA" id="ARBA00022777"/>
    </source>
</evidence>
<keyword evidence="11" id="KW-0472">Membrane</keyword>
<dbReference type="Gene3D" id="3.30.565.10">
    <property type="entry name" value="Histidine kinase-like ATPase, C-terminal domain"/>
    <property type="match status" value="1"/>
</dbReference>
<dbReference type="Pfam" id="PF00989">
    <property type="entry name" value="PAS"/>
    <property type="match status" value="1"/>
</dbReference>
<dbReference type="PRINTS" id="PR00344">
    <property type="entry name" value="BCTRLSENSOR"/>
</dbReference>
<dbReference type="EC" id="2.7.13.3" evidence="3"/>
<comment type="caution">
    <text evidence="17">The sequence shown here is derived from an EMBL/GenBank/DDBJ whole genome shotgun (WGS) entry which is preliminary data.</text>
</comment>
<keyword evidence="4" id="KW-1003">Cell membrane</keyword>
<dbReference type="SUPFAM" id="SSF55874">
    <property type="entry name" value="ATPase domain of HSP90 chaperone/DNA topoisomerase II/histidine kinase"/>
    <property type="match status" value="1"/>
</dbReference>
<keyword evidence="8 17" id="KW-0418">Kinase</keyword>
<dbReference type="FunFam" id="3.30.450.20:FF:000060">
    <property type="entry name" value="Sensor protein FixL"/>
    <property type="match status" value="1"/>
</dbReference>
<comment type="function">
    <text evidence="12">Putative oxygen sensor; modulates the activity of FixJ, a transcriptional activator of nitrogen fixation fixK gene. FixL probably acts as a kinase that phosphorylates FixJ.</text>
</comment>
<dbReference type="InterPro" id="IPR000014">
    <property type="entry name" value="PAS"/>
</dbReference>
<evidence type="ECO:0000256" key="1">
    <source>
        <dbReference type="ARBA" id="ARBA00000085"/>
    </source>
</evidence>
<feature type="domain" description="PAS" evidence="15">
    <location>
        <begin position="396"/>
        <end position="451"/>
    </location>
</feature>
<comment type="catalytic activity">
    <reaction evidence="1">
        <text>ATP + protein L-histidine = ADP + protein N-phospho-L-histidine.</text>
        <dbReference type="EC" id="2.7.13.3"/>
    </reaction>
</comment>
<evidence type="ECO:0000256" key="3">
    <source>
        <dbReference type="ARBA" id="ARBA00012438"/>
    </source>
</evidence>
<accession>A0A2N8RWJ2</accession>